<protein>
    <recommendedName>
        <fullName evidence="4">uracil phosphoribosyltransferase</fullName>
        <ecNumber evidence="4">2.4.2.9</ecNumber>
    </recommendedName>
</protein>
<evidence type="ECO:0000256" key="8">
    <source>
        <dbReference type="ARBA" id="ARBA00022741"/>
    </source>
</evidence>
<dbReference type="GO" id="GO:0005525">
    <property type="term" value="F:GTP binding"/>
    <property type="evidence" value="ECO:0007669"/>
    <property type="project" value="UniProtKB-KW"/>
</dbReference>
<gene>
    <name evidence="11" type="ORF">ZOSMA_463G00010</name>
</gene>
<dbReference type="SUPFAM" id="SSF53271">
    <property type="entry name" value="PRTase-like"/>
    <property type="match status" value="1"/>
</dbReference>
<dbReference type="AlphaFoldDB" id="A0A0K9P2F0"/>
<evidence type="ECO:0000256" key="5">
    <source>
        <dbReference type="ARBA" id="ARBA00022533"/>
    </source>
</evidence>
<name>A0A0K9P2F0_ZOSMR</name>
<keyword evidence="12" id="KW-1185">Reference proteome</keyword>
<evidence type="ECO:0000256" key="2">
    <source>
        <dbReference type="ARBA" id="ARBA00005180"/>
    </source>
</evidence>
<keyword evidence="8" id="KW-0547">Nucleotide-binding</keyword>
<evidence type="ECO:0000256" key="3">
    <source>
        <dbReference type="ARBA" id="ARBA00009516"/>
    </source>
</evidence>
<evidence type="ECO:0000313" key="12">
    <source>
        <dbReference type="Proteomes" id="UP000036987"/>
    </source>
</evidence>
<dbReference type="GO" id="GO:0004845">
    <property type="term" value="F:uracil phosphoribosyltransferase activity"/>
    <property type="evidence" value="ECO:0000318"/>
    <property type="project" value="GO_Central"/>
</dbReference>
<evidence type="ECO:0000256" key="7">
    <source>
        <dbReference type="ARBA" id="ARBA00022679"/>
    </source>
</evidence>
<evidence type="ECO:0000256" key="4">
    <source>
        <dbReference type="ARBA" id="ARBA00011894"/>
    </source>
</evidence>
<dbReference type="Gene3D" id="3.40.50.2020">
    <property type="match status" value="1"/>
</dbReference>
<dbReference type="Pfam" id="PF14681">
    <property type="entry name" value="UPRTase"/>
    <property type="match status" value="1"/>
</dbReference>
<dbReference type="InterPro" id="IPR029057">
    <property type="entry name" value="PRTase-like"/>
</dbReference>
<dbReference type="EC" id="2.4.2.9" evidence="4"/>
<comment type="cofactor">
    <cofactor evidence="1">
        <name>Mg(2+)</name>
        <dbReference type="ChEBI" id="CHEBI:18420"/>
    </cofactor>
</comment>
<dbReference type="NCBIfam" id="NF001097">
    <property type="entry name" value="PRK00129.1"/>
    <property type="match status" value="1"/>
</dbReference>
<comment type="caution">
    <text evidence="11">The sequence shown here is derived from an EMBL/GenBank/DDBJ whole genome shotgun (WGS) entry which is preliminary data.</text>
</comment>
<evidence type="ECO:0000256" key="1">
    <source>
        <dbReference type="ARBA" id="ARBA00001946"/>
    </source>
</evidence>
<comment type="similarity">
    <text evidence="3">Belongs to the UPRTase family.</text>
</comment>
<evidence type="ECO:0000259" key="10">
    <source>
        <dbReference type="Pfam" id="PF14681"/>
    </source>
</evidence>
<proteinExistence type="inferred from homology"/>
<dbReference type="GO" id="GO:0005737">
    <property type="term" value="C:cytoplasm"/>
    <property type="evidence" value="ECO:0000318"/>
    <property type="project" value="GO_Central"/>
</dbReference>
<dbReference type="OrthoDB" id="106623at2759"/>
<dbReference type="InterPro" id="IPR050054">
    <property type="entry name" value="UPRTase/APRTase"/>
</dbReference>
<comment type="pathway">
    <text evidence="2">Pyrimidine metabolism; UMP biosynthesis via salvage pathway; UMP from uracil: step 1/1.</text>
</comment>
<evidence type="ECO:0000256" key="9">
    <source>
        <dbReference type="ARBA" id="ARBA00023134"/>
    </source>
</evidence>
<sequence length="258" mass="28253">MWNLVNAYAKSEMDVVAVNGSSRIQVIQPPHPLINHWIAVLTNEKTPCAAYRESIDKYFRVFYSIFSSLCLPTESAMGELGRLLIYEASRDWSPRTSITGEIQTPVVVIPILRAGLGMIHKALAVLPQMVTYHLGIGRDEKTRKPLIYLNKLPEKFPMDTRVLVVDPILATGATIVTAIDMLIARGVGSKQIKIISALCAPPALEKLGKKFTGIEVYTGVINSEIDDNGYINSGIGDCGDRISGITNETSDSTEAFTN</sequence>
<keyword evidence="9" id="KW-0342">GTP-binding</keyword>
<evidence type="ECO:0000256" key="6">
    <source>
        <dbReference type="ARBA" id="ARBA00022676"/>
    </source>
</evidence>
<keyword evidence="6 11" id="KW-0328">Glycosyltransferase</keyword>
<dbReference type="Proteomes" id="UP000036987">
    <property type="component" value="Unassembled WGS sequence"/>
</dbReference>
<dbReference type="CDD" id="cd06223">
    <property type="entry name" value="PRTases_typeI"/>
    <property type="match status" value="1"/>
</dbReference>
<keyword evidence="5" id="KW-0021">Allosteric enzyme</keyword>
<dbReference type="STRING" id="29655.A0A0K9P2F0"/>
<dbReference type="PANTHER" id="PTHR32315">
    <property type="entry name" value="ADENINE PHOSPHORIBOSYLTRANSFERASE"/>
    <property type="match status" value="1"/>
</dbReference>
<dbReference type="PANTHER" id="PTHR32315:SF4">
    <property type="entry name" value="URACIL PHOSPHORIBOSYLTRANSFERASE, CHLOROPLASTIC"/>
    <property type="match status" value="1"/>
</dbReference>
<evidence type="ECO:0000313" key="11">
    <source>
        <dbReference type="EMBL" id="KMZ62432.1"/>
    </source>
</evidence>
<dbReference type="InterPro" id="IPR000836">
    <property type="entry name" value="PRTase_dom"/>
</dbReference>
<dbReference type="EMBL" id="LFYR01001357">
    <property type="protein sequence ID" value="KMZ62432.1"/>
    <property type="molecule type" value="Genomic_DNA"/>
</dbReference>
<feature type="domain" description="Phosphoribosyltransferase" evidence="10">
    <location>
        <begin position="30"/>
        <end position="242"/>
    </location>
</feature>
<accession>A0A0K9P2F0</accession>
<organism evidence="11 12">
    <name type="scientific">Zostera marina</name>
    <name type="common">Eelgrass</name>
    <dbReference type="NCBI Taxonomy" id="29655"/>
    <lineage>
        <taxon>Eukaryota</taxon>
        <taxon>Viridiplantae</taxon>
        <taxon>Streptophyta</taxon>
        <taxon>Embryophyta</taxon>
        <taxon>Tracheophyta</taxon>
        <taxon>Spermatophyta</taxon>
        <taxon>Magnoliopsida</taxon>
        <taxon>Liliopsida</taxon>
        <taxon>Zosteraceae</taxon>
        <taxon>Zostera</taxon>
    </lineage>
</organism>
<keyword evidence="7 11" id="KW-0808">Transferase</keyword>
<reference evidence="12" key="1">
    <citation type="journal article" date="2016" name="Nature">
        <title>The genome of the seagrass Zostera marina reveals angiosperm adaptation to the sea.</title>
        <authorList>
            <person name="Olsen J.L."/>
            <person name="Rouze P."/>
            <person name="Verhelst B."/>
            <person name="Lin Y.-C."/>
            <person name="Bayer T."/>
            <person name="Collen J."/>
            <person name="Dattolo E."/>
            <person name="De Paoli E."/>
            <person name="Dittami S."/>
            <person name="Maumus F."/>
            <person name="Michel G."/>
            <person name="Kersting A."/>
            <person name="Lauritano C."/>
            <person name="Lohaus R."/>
            <person name="Toepel M."/>
            <person name="Tonon T."/>
            <person name="Vanneste K."/>
            <person name="Amirebrahimi M."/>
            <person name="Brakel J."/>
            <person name="Bostroem C."/>
            <person name="Chovatia M."/>
            <person name="Grimwood J."/>
            <person name="Jenkins J.W."/>
            <person name="Jueterbock A."/>
            <person name="Mraz A."/>
            <person name="Stam W.T."/>
            <person name="Tice H."/>
            <person name="Bornberg-Bauer E."/>
            <person name="Green P.J."/>
            <person name="Pearson G.A."/>
            <person name="Procaccini G."/>
            <person name="Duarte C.M."/>
            <person name="Schmutz J."/>
            <person name="Reusch T.B.H."/>
            <person name="Van de Peer Y."/>
        </authorList>
    </citation>
    <scope>NUCLEOTIDE SEQUENCE [LARGE SCALE GENOMIC DNA]</scope>
    <source>
        <strain evidence="12">cv. Finnish</strain>
    </source>
</reference>